<reference evidence="1" key="1">
    <citation type="submission" date="2016-01" db="EMBL/GenBank/DDBJ databases">
        <authorList>
            <person name="Mcilroy J.S."/>
            <person name="Karst M S."/>
            <person name="Albertsen M."/>
        </authorList>
    </citation>
    <scope>NUCLEOTIDE SEQUENCE</scope>
    <source>
        <strain evidence="1">Cfx-K</strain>
    </source>
</reference>
<dbReference type="Proteomes" id="UP000215027">
    <property type="component" value="Chromosome I"/>
</dbReference>
<sequence>MISEGRSRVNGRAARSAFRALGNWSRRARGLLPVLVGLLLLAACGGGEDFANEPPEIIFGQDVCSECNMIINEANFAAAYWTVDGEARRFDDVGEMLKFMHENAEERASTWVHDVNTAEWLRAEEAWFVMSAGLMTPMGTGVAAVANEEDARALAFDQPEAMVMTFDELTAGLMAGELMIEMGHGMEQ</sequence>
<keyword evidence="2" id="KW-1185">Reference proteome</keyword>
<dbReference type="InterPro" id="IPR008719">
    <property type="entry name" value="N2O_reductase_NosL"/>
</dbReference>
<proteinExistence type="predicted"/>
<evidence type="ECO:0000313" key="1">
    <source>
        <dbReference type="EMBL" id="CUS01982.2"/>
    </source>
</evidence>
<dbReference type="Pfam" id="PF05573">
    <property type="entry name" value="NosL"/>
    <property type="match status" value="1"/>
</dbReference>
<accession>A0A160SYF9</accession>
<dbReference type="AlphaFoldDB" id="A0A160SYF9"/>
<dbReference type="SUPFAM" id="SSF160387">
    <property type="entry name" value="NosL/MerB-like"/>
    <property type="match status" value="1"/>
</dbReference>
<dbReference type="KEGG" id="pbf:CFX0092_A0101"/>
<evidence type="ECO:0000313" key="2">
    <source>
        <dbReference type="Proteomes" id="UP000215027"/>
    </source>
</evidence>
<name>A0A160SYF9_9CHLR</name>
<dbReference type="EMBL" id="LN890655">
    <property type="protein sequence ID" value="CUS01982.2"/>
    <property type="molecule type" value="Genomic_DNA"/>
</dbReference>
<organism evidence="1 2">
    <name type="scientific">Candidatus Promineifilum breve</name>
    <dbReference type="NCBI Taxonomy" id="1806508"/>
    <lineage>
        <taxon>Bacteria</taxon>
        <taxon>Bacillati</taxon>
        <taxon>Chloroflexota</taxon>
        <taxon>Ardenticatenia</taxon>
        <taxon>Candidatus Promineifilales</taxon>
        <taxon>Candidatus Promineifilaceae</taxon>
        <taxon>Candidatus Promineifilum</taxon>
    </lineage>
</organism>
<dbReference type="PANTHER" id="PTHR41247">
    <property type="entry name" value="HTH-TYPE TRANSCRIPTIONAL REPRESSOR YCNK"/>
    <property type="match status" value="1"/>
</dbReference>
<gene>
    <name evidence="1" type="ORF">CFX0092_A0101</name>
</gene>
<dbReference type="PANTHER" id="PTHR41247:SF1">
    <property type="entry name" value="HTH-TYPE TRANSCRIPTIONAL REPRESSOR YCNK"/>
    <property type="match status" value="1"/>
</dbReference>
<protein>
    <submittedName>
        <fullName evidence="1">Nitrous oxide reductase accessory protein nosL</fullName>
    </submittedName>
</protein>